<dbReference type="GO" id="GO:0032259">
    <property type="term" value="P:methylation"/>
    <property type="evidence" value="ECO:0007669"/>
    <property type="project" value="InterPro"/>
</dbReference>
<name>A0A2L2TH50_9HYPO</name>
<dbReference type="GO" id="GO:0008168">
    <property type="term" value="F:methyltransferase activity"/>
    <property type="evidence" value="ECO:0007669"/>
    <property type="project" value="InterPro"/>
</dbReference>
<keyword evidence="3" id="KW-1185">Reference proteome</keyword>
<dbReference type="OrthoDB" id="417125at2759"/>
<dbReference type="InterPro" id="IPR002877">
    <property type="entry name" value="RNA_MeTrfase_FtsJ_dom"/>
</dbReference>
<organism evidence="2 3">
    <name type="scientific">Fusarium venenatum</name>
    <dbReference type="NCBI Taxonomy" id="56646"/>
    <lineage>
        <taxon>Eukaryota</taxon>
        <taxon>Fungi</taxon>
        <taxon>Dikarya</taxon>
        <taxon>Ascomycota</taxon>
        <taxon>Pezizomycotina</taxon>
        <taxon>Sordariomycetes</taxon>
        <taxon>Hypocreomycetidae</taxon>
        <taxon>Hypocreales</taxon>
        <taxon>Nectriaceae</taxon>
        <taxon>Fusarium</taxon>
    </lineage>
</organism>
<dbReference type="STRING" id="56646.A0A2L2TH50"/>
<feature type="domain" description="Ribosomal RNA methyltransferase FtsJ" evidence="1">
    <location>
        <begin position="108"/>
        <end position="251"/>
    </location>
</feature>
<dbReference type="Pfam" id="PF01728">
    <property type="entry name" value="FtsJ"/>
    <property type="match status" value="1"/>
</dbReference>
<reference evidence="3" key="1">
    <citation type="submission" date="2014-10" db="EMBL/GenBank/DDBJ databases">
        <authorList>
            <person name="King R."/>
        </authorList>
    </citation>
    <scope>NUCLEOTIDE SEQUENCE [LARGE SCALE GENOMIC DNA]</scope>
    <source>
        <strain evidence="3">A3/5</strain>
    </source>
</reference>
<dbReference type="Gene3D" id="3.40.50.150">
    <property type="entry name" value="Vaccinia Virus protein VP39"/>
    <property type="match status" value="1"/>
</dbReference>
<evidence type="ECO:0000313" key="2">
    <source>
        <dbReference type="EMBL" id="CEI41427.1"/>
    </source>
</evidence>
<dbReference type="Proteomes" id="UP000245910">
    <property type="component" value="Chromosome IIII"/>
</dbReference>
<dbReference type="GeneID" id="37265203"/>
<dbReference type="RefSeq" id="XP_025583271.1">
    <property type="nucleotide sequence ID" value="XM_025728956.2"/>
</dbReference>
<dbReference type="EMBL" id="LN649232">
    <property type="protein sequence ID" value="CEI41427.1"/>
    <property type="molecule type" value="Genomic_DNA"/>
</dbReference>
<dbReference type="SUPFAM" id="SSF53335">
    <property type="entry name" value="S-adenosyl-L-methionine-dependent methyltransferases"/>
    <property type="match status" value="1"/>
</dbReference>
<dbReference type="KEGG" id="fvn:FVRRES_13573"/>
<proteinExistence type="predicted"/>
<dbReference type="AlphaFoldDB" id="A0A2L2TH50"/>
<evidence type="ECO:0000259" key="1">
    <source>
        <dbReference type="Pfam" id="PF01728"/>
    </source>
</evidence>
<evidence type="ECO:0000313" key="3">
    <source>
        <dbReference type="Proteomes" id="UP000245910"/>
    </source>
</evidence>
<sequence length="367" mass="42541">MSFQSFKIPDSKNVKRRVGTNKDSSGLNLQAQKLLLEYLADNSEEYCRLRDLRQKGWENSQGDQYFKKQRQDADGANERVREFFFQMMKNIAVDLDKSTGALTRGSLRTERVLDMCAAPGGFIDQTMAMCPNINRVRAMSLPVEEGGHEIRLENKHVNVEFRDITMLAGDIGITQQDIPDNFPDRDNFILERVFKLDEKYDLVFCDGQILRTHERAEWREWGEATRLKLTQITLGLEHLSVGGTMVILMHKLDSWRNFHLIHQFSKIADVSLYKHYKHHRTRSSFYLVAKAVQAESLYVKSLVEGWKEQYKIATFGSEEDYAKMHRLGEEDAGSMIEEFGAEFIQMGTEIWRAQADALERAPYVRSY</sequence>
<protein>
    <recommendedName>
        <fullName evidence="1">Ribosomal RNA methyltransferase FtsJ domain-containing protein</fullName>
    </recommendedName>
</protein>
<dbReference type="InterPro" id="IPR029063">
    <property type="entry name" value="SAM-dependent_MTases_sf"/>
</dbReference>
<accession>A0A2L2TH50</accession>